<evidence type="ECO:0000313" key="9">
    <source>
        <dbReference type="Proteomes" id="UP001620597"/>
    </source>
</evidence>
<dbReference type="InterPro" id="IPR013551">
    <property type="entry name" value="YicC-like_C"/>
</dbReference>
<protein>
    <submittedName>
        <fullName evidence="8">YicC/YloC family endoribonuclease</fullName>
        <ecNumber evidence="8">3.1.-.-</ecNumber>
    </submittedName>
</protein>
<dbReference type="PANTHER" id="PTHR30636">
    <property type="entry name" value="UPF0701 PROTEIN YICC"/>
    <property type="match status" value="1"/>
</dbReference>
<proteinExistence type="inferred from homology"/>
<dbReference type="EMBL" id="JBBKTX010000011">
    <property type="protein sequence ID" value="MFK4752758.1"/>
    <property type="molecule type" value="Genomic_DNA"/>
</dbReference>
<keyword evidence="3" id="KW-0255">Endonuclease</keyword>
<comment type="similarity">
    <text evidence="5">Belongs to the YicC/YloC family.</text>
</comment>
<evidence type="ECO:0000256" key="4">
    <source>
        <dbReference type="ARBA" id="ARBA00022801"/>
    </source>
</evidence>
<sequence>MVYSMTAFARQQADTPAGQVIWELRSVNHRYLEPHFRLPDSFRELEPALRELMKKHLNRGKVECALRLQSGQQVQALNLNQPLLKQLNQAITAATASVPTAAAANVLDILQWPGVMENETVDAKVVQQATLQAFEDCLKTVSQRRAREGQSLADLILQRLDNMSSLVAKVEAHLPEALAAQRQQLQHRLADMLGERENAANPERLEQEMVILAQKADVAEELDRLRTHIQEVKAIIKRPEPIGRRLDFMMQELNREANTLSSKSLTTVTTQAAVEMKVQIEQMREQIQNIE</sequence>
<evidence type="ECO:0000313" key="8">
    <source>
        <dbReference type="EMBL" id="MFK4752758.1"/>
    </source>
</evidence>
<dbReference type="Pfam" id="PF03755">
    <property type="entry name" value="YicC-like_N"/>
    <property type="match status" value="1"/>
</dbReference>
<comment type="cofactor">
    <cofactor evidence="1">
        <name>a divalent metal cation</name>
        <dbReference type="ChEBI" id="CHEBI:60240"/>
    </cofactor>
</comment>
<keyword evidence="2" id="KW-0540">Nuclease</keyword>
<evidence type="ECO:0000256" key="2">
    <source>
        <dbReference type="ARBA" id="ARBA00022722"/>
    </source>
</evidence>
<dbReference type="NCBIfam" id="TIGR00255">
    <property type="entry name" value="YicC/YloC family endoribonuclease"/>
    <property type="match status" value="1"/>
</dbReference>
<dbReference type="InterPro" id="IPR013527">
    <property type="entry name" value="YicC-like_N"/>
</dbReference>
<keyword evidence="4 8" id="KW-0378">Hydrolase</keyword>
<dbReference type="InterPro" id="IPR005229">
    <property type="entry name" value="YicC/YloC-like"/>
</dbReference>
<keyword evidence="9" id="KW-1185">Reference proteome</keyword>
<dbReference type="RefSeq" id="WP_416205947.1">
    <property type="nucleotide sequence ID" value="NZ_JBBKTX010000011.1"/>
</dbReference>
<feature type="domain" description="Endoribonuclease YicC-like C-terminal" evidence="7">
    <location>
        <begin position="171"/>
        <end position="291"/>
    </location>
</feature>
<comment type="caution">
    <text evidence="8">The sequence shown here is derived from an EMBL/GenBank/DDBJ whole genome shotgun (WGS) entry which is preliminary data.</text>
</comment>
<reference evidence="8 9" key="1">
    <citation type="submission" date="2024-03" db="EMBL/GenBank/DDBJ databases">
        <title>High-quality draft genome sequence of Oceanobacter sp. wDCs-4.</title>
        <authorList>
            <person name="Dong C."/>
        </authorList>
    </citation>
    <scope>NUCLEOTIDE SEQUENCE [LARGE SCALE GENOMIC DNA]</scope>
    <source>
        <strain evidence="9">wDCs-4</strain>
    </source>
</reference>
<name>A0ABW8NIG1_9GAMM</name>
<accession>A0ABW8NIG1</accession>
<evidence type="ECO:0000256" key="5">
    <source>
        <dbReference type="ARBA" id="ARBA00035648"/>
    </source>
</evidence>
<dbReference type="Pfam" id="PF08340">
    <property type="entry name" value="YicC-like_C"/>
    <property type="match status" value="1"/>
</dbReference>
<feature type="domain" description="Endoribonuclease YicC-like N-terminal" evidence="6">
    <location>
        <begin position="2"/>
        <end position="153"/>
    </location>
</feature>
<dbReference type="EC" id="3.1.-.-" evidence="8"/>
<dbReference type="Proteomes" id="UP001620597">
    <property type="component" value="Unassembled WGS sequence"/>
</dbReference>
<evidence type="ECO:0000259" key="7">
    <source>
        <dbReference type="Pfam" id="PF08340"/>
    </source>
</evidence>
<evidence type="ECO:0000256" key="1">
    <source>
        <dbReference type="ARBA" id="ARBA00001968"/>
    </source>
</evidence>
<dbReference type="GO" id="GO:0016787">
    <property type="term" value="F:hydrolase activity"/>
    <property type="evidence" value="ECO:0007669"/>
    <property type="project" value="UniProtKB-KW"/>
</dbReference>
<evidence type="ECO:0000256" key="3">
    <source>
        <dbReference type="ARBA" id="ARBA00022759"/>
    </source>
</evidence>
<evidence type="ECO:0000259" key="6">
    <source>
        <dbReference type="Pfam" id="PF03755"/>
    </source>
</evidence>
<gene>
    <name evidence="8" type="ORF">WG929_10100</name>
</gene>
<dbReference type="PANTHER" id="PTHR30636:SF3">
    <property type="entry name" value="UPF0701 PROTEIN YICC"/>
    <property type="match status" value="1"/>
</dbReference>
<organism evidence="8 9">
    <name type="scientific">Oceanobacter antarcticus</name>
    <dbReference type="NCBI Taxonomy" id="3133425"/>
    <lineage>
        <taxon>Bacteria</taxon>
        <taxon>Pseudomonadati</taxon>
        <taxon>Pseudomonadota</taxon>
        <taxon>Gammaproteobacteria</taxon>
        <taxon>Oceanospirillales</taxon>
        <taxon>Oceanospirillaceae</taxon>
        <taxon>Oceanobacter</taxon>
    </lineage>
</organism>